<comment type="caution">
    <text evidence="3">The sequence shown here is derived from an EMBL/GenBank/DDBJ whole genome shotgun (WGS) entry which is preliminary data.</text>
</comment>
<dbReference type="InterPro" id="IPR036291">
    <property type="entry name" value="NAD(P)-bd_dom_sf"/>
</dbReference>
<keyword evidence="2" id="KW-0560">Oxidoreductase</keyword>
<dbReference type="EMBL" id="JAXOVC010000013">
    <property type="protein sequence ID" value="KAK4494928.1"/>
    <property type="molecule type" value="Genomic_DNA"/>
</dbReference>
<organism evidence="3 4">
    <name type="scientific">Zasmidium cellare</name>
    <name type="common">Wine cellar mold</name>
    <name type="synonym">Racodium cellare</name>
    <dbReference type="NCBI Taxonomy" id="395010"/>
    <lineage>
        <taxon>Eukaryota</taxon>
        <taxon>Fungi</taxon>
        <taxon>Dikarya</taxon>
        <taxon>Ascomycota</taxon>
        <taxon>Pezizomycotina</taxon>
        <taxon>Dothideomycetes</taxon>
        <taxon>Dothideomycetidae</taxon>
        <taxon>Mycosphaerellales</taxon>
        <taxon>Mycosphaerellaceae</taxon>
        <taxon>Zasmidium</taxon>
    </lineage>
</organism>
<dbReference type="Pfam" id="PF13561">
    <property type="entry name" value="adh_short_C2"/>
    <property type="match status" value="1"/>
</dbReference>
<evidence type="ECO:0000313" key="4">
    <source>
        <dbReference type="Proteomes" id="UP001305779"/>
    </source>
</evidence>
<dbReference type="SUPFAM" id="SSF51735">
    <property type="entry name" value="NAD(P)-binding Rossmann-fold domains"/>
    <property type="match status" value="1"/>
</dbReference>
<reference evidence="3 4" key="1">
    <citation type="journal article" date="2023" name="G3 (Bethesda)">
        <title>A chromosome-level genome assembly of Zasmidium syzygii isolated from banana leaves.</title>
        <authorList>
            <person name="van Westerhoven A.C."/>
            <person name="Mehrabi R."/>
            <person name="Talebi R."/>
            <person name="Steentjes M.B.F."/>
            <person name="Corcolon B."/>
            <person name="Chong P.A."/>
            <person name="Kema G.H.J."/>
            <person name="Seidl M.F."/>
        </authorList>
    </citation>
    <scope>NUCLEOTIDE SEQUENCE [LARGE SCALE GENOMIC DNA]</scope>
    <source>
        <strain evidence="3 4">P124</strain>
    </source>
</reference>
<keyword evidence="4" id="KW-1185">Reference proteome</keyword>
<sequence length="268" mass="27794">MDHIPAPLKGKVAVVTGGGRGLGSAIAIKLAEQGASHIAISYGSNKTKAEETLATIHKISPNIKTHSFQADVLQDNFGSHVVKETLSGLGVDHVDIVVANATNTEGDKVTPASKLSRQEWDDAMTGNAFSSLDLAREAVLKMPRGGRIIMISSGAAKHPTGEFLIAYGAAKAALECVSKNLAMAWGPQYGVTVNSISVGATKTDGLQKSLDAFGPEFDAMTKDFSMLKRHAEASEVASIVAFIASPDASWIVGNSIPANGGALAVLQG</sequence>
<dbReference type="InterPro" id="IPR002347">
    <property type="entry name" value="SDR_fam"/>
</dbReference>
<evidence type="ECO:0000256" key="2">
    <source>
        <dbReference type="ARBA" id="ARBA00023002"/>
    </source>
</evidence>
<comment type="similarity">
    <text evidence="1">Belongs to the short-chain dehydrogenases/reductases (SDR) family.</text>
</comment>
<dbReference type="PANTHER" id="PTHR48107">
    <property type="entry name" value="NADPH-DEPENDENT ALDEHYDE REDUCTASE-LIKE PROTEIN, CHLOROPLASTIC-RELATED"/>
    <property type="match status" value="1"/>
</dbReference>
<dbReference type="Gene3D" id="3.40.50.720">
    <property type="entry name" value="NAD(P)-binding Rossmann-like Domain"/>
    <property type="match status" value="1"/>
</dbReference>
<protein>
    <submittedName>
        <fullName evidence="3">Uncharacterized protein</fullName>
    </submittedName>
</protein>
<evidence type="ECO:0000313" key="3">
    <source>
        <dbReference type="EMBL" id="KAK4494928.1"/>
    </source>
</evidence>
<accession>A0ABR0E0H8</accession>
<name>A0ABR0E0H8_ZASCE</name>
<dbReference type="Proteomes" id="UP001305779">
    <property type="component" value="Unassembled WGS sequence"/>
</dbReference>
<dbReference type="PRINTS" id="PR00081">
    <property type="entry name" value="GDHRDH"/>
</dbReference>
<proteinExistence type="inferred from homology"/>
<gene>
    <name evidence="3" type="ORF">PRZ48_014284</name>
</gene>
<evidence type="ECO:0000256" key="1">
    <source>
        <dbReference type="ARBA" id="ARBA00006484"/>
    </source>
</evidence>